<reference evidence="1" key="1">
    <citation type="journal article" date="2019" name="bioRxiv">
        <title>The Genome of the Zebra Mussel, Dreissena polymorpha: A Resource for Invasive Species Research.</title>
        <authorList>
            <person name="McCartney M.A."/>
            <person name="Auch B."/>
            <person name="Kono T."/>
            <person name="Mallez S."/>
            <person name="Zhang Y."/>
            <person name="Obille A."/>
            <person name="Becker A."/>
            <person name="Abrahante J.E."/>
            <person name="Garbe J."/>
            <person name="Badalamenti J.P."/>
            <person name="Herman A."/>
            <person name="Mangelson H."/>
            <person name="Liachko I."/>
            <person name="Sullivan S."/>
            <person name="Sone E.D."/>
            <person name="Koren S."/>
            <person name="Silverstein K.A.T."/>
            <person name="Beckman K.B."/>
            <person name="Gohl D.M."/>
        </authorList>
    </citation>
    <scope>NUCLEOTIDE SEQUENCE</scope>
    <source>
        <strain evidence="1">Duluth1</strain>
        <tissue evidence="1">Whole animal</tissue>
    </source>
</reference>
<dbReference type="Proteomes" id="UP000828390">
    <property type="component" value="Unassembled WGS sequence"/>
</dbReference>
<keyword evidence="2" id="KW-1185">Reference proteome</keyword>
<name>A0A9D4BIN2_DREPO</name>
<proteinExistence type="predicted"/>
<comment type="caution">
    <text evidence="1">The sequence shown here is derived from an EMBL/GenBank/DDBJ whole genome shotgun (WGS) entry which is preliminary data.</text>
</comment>
<reference evidence="1" key="2">
    <citation type="submission" date="2020-11" db="EMBL/GenBank/DDBJ databases">
        <authorList>
            <person name="McCartney M.A."/>
            <person name="Auch B."/>
            <person name="Kono T."/>
            <person name="Mallez S."/>
            <person name="Becker A."/>
            <person name="Gohl D.M."/>
            <person name="Silverstein K.A.T."/>
            <person name="Koren S."/>
            <person name="Bechman K.B."/>
            <person name="Herman A."/>
            <person name="Abrahante J.E."/>
            <person name="Garbe J."/>
        </authorList>
    </citation>
    <scope>NUCLEOTIDE SEQUENCE</scope>
    <source>
        <strain evidence="1">Duluth1</strain>
        <tissue evidence="1">Whole animal</tissue>
    </source>
</reference>
<evidence type="ECO:0000313" key="1">
    <source>
        <dbReference type="EMBL" id="KAH3704730.1"/>
    </source>
</evidence>
<evidence type="ECO:0000313" key="2">
    <source>
        <dbReference type="Proteomes" id="UP000828390"/>
    </source>
</evidence>
<dbReference type="AlphaFoldDB" id="A0A9D4BIN2"/>
<gene>
    <name evidence="1" type="ORF">DPMN_079792</name>
</gene>
<sequence>MTSFRDIGERIDIPLTILHLIRQGNFSSGNRKEKGRAIPGAATWMQMLRIWGRLAKIPRRPEKAGWWSVSKTGKQAKIR</sequence>
<organism evidence="1 2">
    <name type="scientific">Dreissena polymorpha</name>
    <name type="common">Zebra mussel</name>
    <name type="synonym">Mytilus polymorpha</name>
    <dbReference type="NCBI Taxonomy" id="45954"/>
    <lineage>
        <taxon>Eukaryota</taxon>
        <taxon>Metazoa</taxon>
        <taxon>Spiralia</taxon>
        <taxon>Lophotrochozoa</taxon>
        <taxon>Mollusca</taxon>
        <taxon>Bivalvia</taxon>
        <taxon>Autobranchia</taxon>
        <taxon>Heteroconchia</taxon>
        <taxon>Euheterodonta</taxon>
        <taxon>Imparidentia</taxon>
        <taxon>Neoheterodontei</taxon>
        <taxon>Myida</taxon>
        <taxon>Dreissenoidea</taxon>
        <taxon>Dreissenidae</taxon>
        <taxon>Dreissena</taxon>
    </lineage>
</organism>
<accession>A0A9D4BIN2</accession>
<dbReference type="EMBL" id="JAIWYP010000015">
    <property type="protein sequence ID" value="KAH3704730.1"/>
    <property type="molecule type" value="Genomic_DNA"/>
</dbReference>
<protein>
    <submittedName>
        <fullName evidence="1">Uncharacterized protein</fullName>
    </submittedName>
</protein>